<dbReference type="InterPro" id="IPR045006">
    <property type="entry name" value="CHLI-like"/>
</dbReference>
<dbReference type="Pfam" id="PF13335">
    <property type="entry name" value="Mg_chelatase_C"/>
    <property type="match status" value="1"/>
</dbReference>
<dbReference type="Pfam" id="PF13541">
    <property type="entry name" value="ChlI"/>
    <property type="match status" value="1"/>
</dbReference>
<evidence type="ECO:0000256" key="1">
    <source>
        <dbReference type="ARBA" id="ARBA00006354"/>
    </source>
</evidence>
<dbReference type="InterPro" id="IPR027417">
    <property type="entry name" value="P-loop_NTPase"/>
</dbReference>
<feature type="domain" description="AAA+ ATPase" evidence="2">
    <location>
        <begin position="233"/>
        <end position="374"/>
    </location>
</feature>
<dbReference type="InterPro" id="IPR003593">
    <property type="entry name" value="AAA+_ATPase"/>
</dbReference>
<dbReference type="Gene3D" id="3.40.50.300">
    <property type="entry name" value="P-loop containing nucleotide triphosphate hydrolases"/>
    <property type="match status" value="1"/>
</dbReference>
<protein>
    <recommendedName>
        <fullName evidence="2">AAA+ ATPase domain-containing protein</fullName>
    </recommendedName>
</protein>
<reference evidence="3" key="1">
    <citation type="journal article" date="2014" name="Int. J. Syst. Evol. Microbiol.">
        <title>Complete genome sequence of Corynebacterium casei LMG S-19264T (=DSM 44701T), isolated from a smear-ripened cheese.</title>
        <authorList>
            <consortium name="US DOE Joint Genome Institute (JGI-PGF)"/>
            <person name="Walter F."/>
            <person name="Albersmeier A."/>
            <person name="Kalinowski J."/>
            <person name="Ruckert C."/>
        </authorList>
    </citation>
    <scope>NUCLEOTIDE SEQUENCE</scope>
    <source>
        <strain evidence="3">JCM 4059</strain>
    </source>
</reference>
<sequence>MGFARTCSVALVGVEGVVVEVQADLEPGVAAFTLVGLPDKSLIESRDRVRAAVVNSGGEWPQKKLTVGLSPASVPKGGSGFDLAVACAVLAAAERIDPRRIADLMMIGELGLDGRVRPVRGVLPAVLAAADAGYRQVVVPERTAAEAALVPGVSVLGVRSLRQLIAVLTDEPVPEEDESADAGRPDPLLAGLAVSGADAGTGTRDRDGEACPDLAEVAGQFTARRALEVAAAGRHHLYLQGPPGAGKTMLAERLPGLLPPLTPQESLEVTAVHSVAGTLPAGQPLLDRAPYCAPHHSASMPSLVGGGSGLPRPGAVSLAHHGVLFLDEAPEFSGRVLDALRQPLESGHVVVARTGGVMRLPARFLLTLAANPCPCGRHGTLGEGCGCPPSAVRRYLGRLSGPLMDRVDLRVAVEAVTRSELTGTLTGAEPTATVAARVREARERAAARYAGTPWRCNSEIPGHELRTRWRAAPGALDGAERDMERGLLTARGLDRVLRVAWTVADLAGHHRPDIEDVGQALELRTGIQRGAVLAGGWA</sequence>
<reference evidence="3" key="2">
    <citation type="submission" date="2020-09" db="EMBL/GenBank/DDBJ databases">
        <authorList>
            <person name="Sun Q."/>
            <person name="Ohkuma M."/>
        </authorList>
    </citation>
    <scope>NUCLEOTIDE SEQUENCE</scope>
    <source>
        <strain evidence="3">JCM 4059</strain>
    </source>
</reference>
<comment type="similarity">
    <text evidence="1">Belongs to the Mg-chelatase subunits D/I family. ComM subfamily.</text>
</comment>
<dbReference type="PANTHER" id="PTHR32039">
    <property type="entry name" value="MAGNESIUM-CHELATASE SUBUNIT CHLI"/>
    <property type="match status" value="1"/>
</dbReference>
<dbReference type="InterPro" id="IPR020568">
    <property type="entry name" value="Ribosomal_Su5_D2-typ_SF"/>
</dbReference>
<proteinExistence type="inferred from homology"/>
<dbReference type="Pfam" id="PF01078">
    <property type="entry name" value="Mg_chelatase"/>
    <property type="match status" value="1"/>
</dbReference>
<organism evidence="3 4">
    <name type="scientific">Streptomyces mashuensis</name>
    <dbReference type="NCBI Taxonomy" id="33904"/>
    <lineage>
        <taxon>Bacteria</taxon>
        <taxon>Bacillati</taxon>
        <taxon>Actinomycetota</taxon>
        <taxon>Actinomycetes</taxon>
        <taxon>Kitasatosporales</taxon>
        <taxon>Streptomycetaceae</taxon>
        <taxon>Streptomyces</taxon>
    </lineage>
</organism>
<dbReference type="Gene3D" id="3.30.230.10">
    <property type="match status" value="1"/>
</dbReference>
<dbReference type="RefSeq" id="WP_190130379.1">
    <property type="nucleotide sequence ID" value="NZ_BNBD01000006.1"/>
</dbReference>
<name>A0A919EDH7_9ACTN</name>
<evidence type="ECO:0000259" key="2">
    <source>
        <dbReference type="SMART" id="SM00382"/>
    </source>
</evidence>
<dbReference type="SMART" id="SM00382">
    <property type="entry name" value="AAA"/>
    <property type="match status" value="1"/>
</dbReference>
<evidence type="ECO:0000313" key="3">
    <source>
        <dbReference type="EMBL" id="GHF49350.1"/>
    </source>
</evidence>
<accession>A0A919EDH7</accession>
<dbReference type="EMBL" id="BNBD01000006">
    <property type="protein sequence ID" value="GHF49350.1"/>
    <property type="molecule type" value="Genomic_DNA"/>
</dbReference>
<gene>
    <name evidence="3" type="ORF">GCM10010218_33230</name>
</gene>
<dbReference type="AlphaFoldDB" id="A0A919EDH7"/>
<dbReference type="InterPro" id="IPR014721">
    <property type="entry name" value="Ribsml_uS5_D2-typ_fold_subgr"/>
</dbReference>
<dbReference type="InterPro" id="IPR000523">
    <property type="entry name" value="Mg_chelatse_chII-like_cat_dom"/>
</dbReference>
<dbReference type="GO" id="GO:0005524">
    <property type="term" value="F:ATP binding"/>
    <property type="evidence" value="ECO:0007669"/>
    <property type="project" value="InterPro"/>
</dbReference>
<dbReference type="InterPro" id="IPR004482">
    <property type="entry name" value="Mg_chelat-rel"/>
</dbReference>
<evidence type="ECO:0000313" key="4">
    <source>
        <dbReference type="Proteomes" id="UP000638313"/>
    </source>
</evidence>
<dbReference type="PANTHER" id="PTHR32039:SF7">
    <property type="entry name" value="COMPETENCE PROTEIN COMM"/>
    <property type="match status" value="1"/>
</dbReference>
<keyword evidence="4" id="KW-1185">Reference proteome</keyword>
<dbReference type="Proteomes" id="UP000638313">
    <property type="component" value="Unassembled WGS sequence"/>
</dbReference>
<dbReference type="SUPFAM" id="SSF54211">
    <property type="entry name" value="Ribosomal protein S5 domain 2-like"/>
    <property type="match status" value="1"/>
</dbReference>
<dbReference type="SUPFAM" id="SSF52540">
    <property type="entry name" value="P-loop containing nucleoside triphosphate hydrolases"/>
    <property type="match status" value="1"/>
</dbReference>
<comment type="caution">
    <text evidence="3">The sequence shown here is derived from an EMBL/GenBank/DDBJ whole genome shotgun (WGS) entry which is preliminary data.</text>
</comment>
<dbReference type="InterPro" id="IPR025158">
    <property type="entry name" value="Mg_chelat-rel_C"/>
</dbReference>
<dbReference type="NCBIfam" id="TIGR00368">
    <property type="entry name" value="YifB family Mg chelatase-like AAA ATPase"/>
    <property type="match status" value="1"/>
</dbReference>